<keyword evidence="3" id="KW-0812">Transmembrane</keyword>
<keyword evidence="1" id="KW-0175">Coiled coil</keyword>
<proteinExistence type="predicted"/>
<dbReference type="Proteomes" id="UP001447188">
    <property type="component" value="Unassembled WGS sequence"/>
</dbReference>
<keyword evidence="3" id="KW-1133">Transmembrane helix</keyword>
<keyword evidence="5" id="KW-1185">Reference proteome</keyword>
<evidence type="ECO:0000256" key="1">
    <source>
        <dbReference type="SAM" id="Coils"/>
    </source>
</evidence>
<feature type="region of interest" description="Disordered" evidence="2">
    <location>
        <begin position="82"/>
        <end position="108"/>
    </location>
</feature>
<evidence type="ECO:0000256" key="3">
    <source>
        <dbReference type="SAM" id="Phobius"/>
    </source>
</evidence>
<feature type="compositionally biased region" description="Basic and acidic residues" evidence="2">
    <location>
        <begin position="82"/>
        <end position="95"/>
    </location>
</feature>
<comment type="caution">
    <text evidence="4">The sequence shown here is derived from an EMBL/GenBank/DDBJ whole genome shotgun (WGS) entry which is preliminary data.</text>
</comment>
<gene>
    <name evidence="4" type="ORF">Q9L58_009666</name>
</gene>
<evidence type="ECO:0000256" key="2">
    <source>
        <dbReference type="SAM" id="MobiDB-lite"/>
    </source>
</evidence>
<dbReference type="EMBL" id="JBBBZM010000245">
    <property type="protein sequence ID" value="KAL0631468.1"/>
    <property type="molecule type" value="Genomic_DNA"/>
</dbReference>
<reference evidence="4 5" key="1">
    <citation type="submission" date="2024-02" db="EMBL/GenBank/DDBJ databases">
        <title>Discinaceae phylogenomics.</title>
        <authorList>
            <person name="Dirks A.C."/>
            <person name="James T.Y."/>
        </authorList>
    </citation>
    <scope>NUCLEOTIDE SEQUENCE [LARGE SCALE GENOMIC DNA]</scope>
    <source>
        <strain evidence="4 5">ACD0624</strain>
    </source>
</reference>
<feature type="coiled-coil region" evidence="1">
    <location>
        <begin position="198"/>
        <end position="225"/>
    </location>
</feature>
<accession>A0ABR3G672</accession>
<keyword evidence="3" id="KW-0472">Membrane</keyword>
<sequence length="276" mass="30459">MISKIIHSVRTFLLGALFSGVLAPICTTKLILLAQILLLPVRVYATPELIPEVAPATSVITAAVILAFVQRVQAVWKNARGKQLEERQPKGHPDTKFPGTGSSNRMVSKDKSKIAKDFASYVWRSSRRAIIATRLLDEVRQQLVIVSCALGKVANKSNDDSNKTAGETRTGQEMYLRMKERCRQASVSPIPAVDNAVLGQLRTDNEALRRQLTEAQQNFAAATREFEAAGKITYHVGSPSPTAKPHQAPAFDTCWNGEICAYNIADEIRRRMDARC</sequence>
<evidence type="ECO:0000313" key="4">
    <source>
        <dbReference type="EMBL" id="KAL0631468.1"/>
    </source>
</evidence>
<feature type="transmembrane region" description="Helical" evidence="3">
    <location>
        <begin position="12"/>
        <end position="37"/>
    </location>
</feature>
<organism evidence="4 5">
    <name type="scientific">Discina gigas</name>
    <dbReference type="NCBI Taxonomy" id="1032678"/>
    <lineage>
        <taxon>Eukaryota</taxon>
        <taxon>Fungi</taxon>
        <taxon>Dikarya</taxon>
        <taxon>Ascomycota</taxon>
        <taxon>Pezizomycotina</taxon>
        <taxon>Pezizomycetes</taxon>
        <taxon>Pezizales</taxon>
        <taxon>Discinaceae</taxon>
        <taxon>Discina</taxon>
    </lineage>
</organism>
<feature type="transmembrane region" description="Helical" evidence="3">
    <location>
        <begin position="49"/>
        <end position="69"/>
    </location>
</feature>
<name>A0ABR3G672_9PEZI</name>
<protein>
    <submittedName>
        <fullName evidence="4">Uncharacterized protein</fullName>
    </submittedName>
</protein>
<evidence type="ECO:0000313" key="5">
    <source>
        <dbReference type="Proteomes" id="UP001447188"/>
    </source>
</evidence>